<proteinExistence type="predicted"/>
<sequence>MLESASWSTIVSKPPLSKPGSANLSKKINTIRSKEVSVSDVENYENEDKEISEIGDGNKDKSTEEKPHEVQTKLKVKFRQTYRDAYGKSNPSDVKFRSKIKFRPSSAPAKRPMSALTIHPSQSNDDKHQRSSASISIAYLRAASEKKKARDRDFARQLSREESDFKKKILAKIEQANKLTATLGSSKSFSPAPDRSGSHMVKVVDPLGGNRMISVETFYILYRFFEQLASVPLGHTMQQHVLNSNNGNDESHTSKPGTKSSLKNRRLSSRTTQSIARPFSASRESVHPQPAKGRSDERSQVQEELRSVLEGTIMLTKILQEQIHELKLKGWNVAPRS</sequence>
<dbReference type="AlphaFoldDB" id="A0A0P1AE42"/>
<organism evidence="2 3">
    <name type="scientific">Plasmopara halstedii</name>
    <name type="common">Downy mildew of sunflower</name>
    <dbReference type="NCBI Taxonomy" id="4781"/>
    <lineage>
        <taxon>Eukaryota</taxon>
        <taxon>Sar</taxon>
        <taxon>Stramenopiles</taxon>
        <taxon>Oomycota</taxon>
        <taxon>Peronosporomycetes</taxon>
        <taxon>Peronosporales</taxon>
        <taxon>Peronosporaceae</taxon>
        <taxon>Plasmopara</taxon>
    </lineage>
</organism>
<evidence type="ECO:0000256" key="1">
    <source>
        <dbReference type="SAM" id="MobiDB-lite"/>
    </source>
</evidence>
<feature type="compositionally biased region" description="Basic and acidic residues" evidence="1">
    <location>
        <begin position="293"/>
        <end position="303"/>
    </location>
</feature>
<protein>
    <submittedName>
        <fullName evidence="2">Uncharacterized protein</fullName>
    </submittedName>
</protein>
<feature type="region of interest" description="Disordered" evidence="1">
    <location>
        <begin position="240"/>
        <end position="303"/>
    </location>
</feature>
<feature type="region of interest" description="Disordered" evidence="1">
    <location>
        <begin position="1"/>
        <end position="132"/>
    </location>
</feature>
<dbReference type="OMA" id="VLEGTIM"/>
<feature type="compositionally biased region" description="Basic and acidic residues" evidence="1">
    <location>
        <begin position="49"/>
        <end position="72"/>
    </location>
</feature>
<dbReference type="RefSeq" id="XP_024575675.1">
    <property type="nucleotide sequence ID" value="XM_024724839.1"/>
</dbReference>
<evidence type="ECO:0000313" key="2">
    <source>
        <dbReference type="EMBL" id="CEG39306.1"/>
    </source>
</evidence>
<dbReference type="GeneID" id="36404410"/>
<dbReference type="EMBL" id="CCYD01000409">
    <property type="protein sequence ID" value="CEG39306.1"/>
    <property type="molecule type" value="Genomic_DNA"/>
</dbReference>
<reference evidence="3" key="1">
    <citation type="submission" date="2014-09" db="EMBL/GenBank/DDBJ databases">
        <authorList>
            <person name="Sharma Rahul"/>
            <person name="Thines Marco"/>
        </authorList>
    </citation>
    <scope>NUCLEOTIDE SEQUENCE [LARGE SCALE GENOMIC DNA]</scope>
</reference>
<dbReference type="Proteomes" id="UP000054928">
    <property type="component" value="Unassembled WGS sequence"/>
</dbReference>
<feature type="compositionally biased region" description="Polar residues" evidence="1">
    <location>
        <begin position="20"/>
        <end position="31"/>
    </location>
</feature>
<keyword evidence="3" id="KW-1185">Reference proteome</keyword>
<dbReference type="OrthoDB" id="126762at2759"/>
<evidence type="ECO:0000313" key="3">
    <source>
        <dbReference type="Proteomes" id="UP000054928"/>
    </source>
</evidence>
<feature type="compositionally biased region" description="Polar residues" evidence="1">
    <location>
        <begin position="1"/>
        <end position="11"/>
    </location>
</feature>
<name>A0A0P1AE42_PLAHL</name>
<accession>A0A0P1AE42</accession>